<protein>
    <recommendedName>
        <fullName evidence="1">Reverse transcriptase domain-containing protein</fullName>
    </recommendedName>
</protein>
<dbReference type="Pfam" id="PF00078">
    <property type="entry name" value="RVT_1"/>
    <property type="match status" value="1"/>
</dbReference>
<dbReference type="PROSITE" id="PS50878">
    <property type="entry name" value="RT_POL"/>
    <property type="match status" value="1"/>
</dbReference>
<dbReference type="SUPFAM" id="SSF56219">
    <property type="entry name" value="DNase I-like"/>
    <property type="match status" value="1"/>
</dbReference>
<dbReference type="AlphaFoldDB" id="A0A8S9XX85"/>
<evidence type="ECO:0000313" key="2">
    <source>
        <dbReference type="EMBL" id="KAF6212225.1"/>
    </source>
</evidence>
<dbReference type="CDD" id="cd01650">
    <property type="entry name" value="RT_nLTR_like"/>
    <property type="match status" value="1"/>
</dbReference>
<dbReference type="OrthoDB" id="6630248at2759"/>
<dbReference type="Proteomes" id="UP000466442">
    <property type="component" value="Unassembled WGS sequence"/>
</dbReference>
<dbReference type="Gene3D" id="3.60.10.10">
    <property type="entry name" value="Endonuclease/exonuclease/phosphatase"/>
    <property type="match status" value="1"/>
</dbReference>
<dbReference type="InterPro" id="IPR000477">
    <property type="entry name" value="RT_dom"/>
</dbReference>
<feature type="domain" description="Reverse transcriptase" evidence="1">
    <location>
        <begin position="387"/>
        <end position="663"/>
    </location>
</feature>
<proteinExistence type="predicted"/>
<accession>A0A8S9XX85</accession>
<evidence type="ECO:0000259" key="1">
    <source>
        <dbReference type="PROSITE" id="PS50878"/>
    </source>
</evidence>
<reference evidence="2" key="1">
    <citation type="journal article" date="2021" name="Mol. Ecol. Resour.">
        <title>Apolygus lucorum genome provides insights into omnivorousness and mesophyll feeding.</title>
        <authorList>
            <person name="Liu Y."/>
            <person name="Liu H."/>
            <person name="Wang H."/>
            <person name="Huang T."/>
            <person name="Liu B."/>
            <person name="Yang B."/>
            <person name="Yin L."/>
            <person name="Li B."/>
            <person name="Zhang Y."/>
            <person name="Zhang S."/>
            <person name="Jiang F."/>
            <person name="Zhang X."/>
            <person name="Ren Y."/>
            <person name="Wang B."/>
            <person name="Wang S."/>
            <person name="Lu Y."/>
            <person name="Wu K."/>
            <person name="Fan W."/>
            <person name="Wang G."/>
        </authorList>
    </citation>
    <scope>NUCLEOTIDE SEQUENCE</scope>
    <source>
        <strain evidence="2">12Hb</strain>
    </source>
</reference>
<dbReference type="InterPro" id="IPR043502">
    <property type="entry name" value="DNA/RNA_pol_sf"/>
</dbReference>
<dbReference type="PANTHER" id="PTHR47027">
    <property type="entry name" value="REVERSE TRANSCRIPTASE DOMAIN-CONTAINING PROTEIN"/>
    <property type="match status" value="1"/>
</dbReference>
<evidence type="ECO:0000313" key="3">
    <source>
        <dbReference type="Proteomes" id="UP000466442"/>
    </source>
</evidence>
<dbReference type="EMBL" id="WIXP02000004">
    <property type="protein sequence ID" value="KAF6212225.1"/>
    <property type="molecule type" value="Genomic_DNA"/>
</dbReference>
<keyword evidence="3" id="KW-1185">Reference proteome</keyword>
<sequence length="1000" mass="114931">MLGEALSSVKNKMPADTPLLVMGDFNCRIGFGNEAEEPLVLGSNLSSSRNSLDAKLNKRGRLFLELCEDQSLLVCNGRSQCDKNGEYTFISRMGKSVVDLALVNLNCLNIFTDFTVGDFSQSSDHLPCIASLQMSSHSYNENCNDPRKNHFRSISTNRLDDNQKDLFRMEISYVEWLVDDQDLDMERIFLDFVRGIWEAAEKAGMIKNPPKSPNHTQNNKPWFTTICREKRYLVRKAYRKLRRSGYKPEYLQNYLLAKVNYNQAKTQAEQDYTSKIVTAINNCHNSRDFWDAIRRLKWKPWVDNPIRLETWVEFYGSFYSGNYSLTVELSLDAFNPIFDREFTLQEVLDVIKTLRRSKAPGWDGIPNEIFQMLPESWMLQCVKFFNRTLNTGIIPKSWGRTKLRLLYKKGDKLDPSNYRALALIPTMVKIFTSLIAKRLSNWAEENNVLPEEQNGFRPGRSCVDQVFTLQSLACVYNARMKTSVLCTMVDLRRAFDSLEHYLIWDKLVKLGISIRLICVLRNLYRTATFILEDPKTHETAEQKITKGVLQGDSLSPLCFILFLADLGKYMEESGCSGLRLGGRELLYLAFADDLAIFGDCASDMQRKMTAFEAYYDENQLQINTLKTKVIVLGRRGRRRKMPITIGGERLEYVSTFTYLGVPISSSLRFKAASEHFISRSRSAVGATLDLMKRGSVVTWSTKNSLFVSSVESVLFYAVELWGLRYLNSLEVVQSGFLKSALFLPRSTPGHYLRMETCRPRLCVQVLKRTLNFYKRMLKMKEERWPRICLALLQGLDGSESNLPLLNWVSQLHDLLCVVGEAEVAHLSNVDLLCSRFGDVMEKWQNHWLSVDIELCLNSRYNEYFRSICTFGEPETYLGNMGSLEEERVVAQLRLSHSGRLLFYTGGLKYAIDCTENCMNCNRNEAETVIHFLFLCPLYKPYRNFYLAPLIPNYSATDTLPLLSTFETLEHLLALGSPASYRAIQNYIVHSLRLRSFSLNE</sequence>
<dbReference type="SUPFAM" id="SSF56672">
    <property type="entry name" value="DNA/RNA polymerases"/>
    <property type="match status" value="1"/>
</dbReference>
<dbReference type="InterPro" id="IPR036691">
    <property type="entry name" value="Endo/exonu/phosph_ase_sf"/>
</dbReference>
<organism evidence="2 3">
    <name type="scientific">Apolygus lucorum</name>
    <name type="common">Small green plant bug</name>
    <name type="synonym">Lygocoris lucorum</name>
    <dbReference type="NCBI Taxonomy" id="248454"/>
    <lineage>
        <taxon>Eukaryota</taxon>
        <taxon>Metazoa</taxon>
        <taxon>Ecdysozoa</taxon>
        <taxon>Arthropoda</taxon>
        <taxon>Hexapoda</taxon>
        <taxon>Insecta</taxon>
        <taxon>Pterygota</taxon>
        <taxon>Neoptera</taxon>
        <taxon>Paraneoptera</taxon>
        <taxon>Hemiptera</taxon>
        <taxon>Heteroptera</taxon>
        <taxon>Panheteroptera</taxon>
        <taxon>Cimicomorpha</taxon>
        <taxon>Miridae</taxon>
        <taxon>Mirini</taxon>
        <taxon>Apolygus</taxon>
    </lineage>
</organism>
<name>A0A8S9XX85_APOLU</name>
<dbReference type="PANTHER" id="PTHR47027:SF20">
    <property type="entry name" value="REVERSE TRANSCRIPTASE-LIKE PROTEIN WITH RNA-DIRECTED DNA POLYMERASE DOMAIN"/>
    <property type="match status" value="1"/>
</dbReference>
<comment type="caution">
    <text evidence="2">The sequence shown here is derived from an EMBL/GenBank/DDBJ whole genome shotgun (WGS) entry which is preliminary data.</text>
</comment>
<dbReference type="GO" id="GO:0071897">
    <property type="term" value="P:DNA biosynthetic process"/>
    <property type="evidence" value="ECO:0007669"/>
    <property type="project" value="UniProtKB-ARBA"/>
</dbReference>
<gene>
    <name evidence="2" type="ORF">GE061_012746</name>
</gene>